<comment type="similarity">
    <text evidence="1">Belongs to the protein kinase superfamily. RIO-type Ser/Thr kinase family.</text>
</comment>
<sequence>MRKLRRAKALGLAADLFGGLVSKINTRAERKVERASNELCVIVSLQDARRRRDIFVAGARRRRNPEEDLPTGLRGQPGRPLREPAAAAACHRVHRDAEGGDALLDGGVRGGDQQGQIRRREVKTHGPRAVNTLRGPKRAGHAGSIERRRALPGLRRADGWPSLRCGMSASVPPLCSGAHPLSSEYEPSDTYPDLRSPRPGFTRDEFQPDPAAAFVFEFHAVDEELGPDQRWSTWLDVERGSRGPEPRPSWVVTEQAAIDTELGILKTGKEADVFLLERAVEAIGDNPAKSSLLAAKRYCTEEHRSFHRSTSYVEGRRTRNSRDGRAMAKKTSHGRSVAAGQWAYAEWDALNRLWKAGVPVPYPVQVDGTELLMEFIDDGEGGAAPRLAQVRPSKELLGVYFEQLRDGMRELARAGLAHGDLSPYNVLAQDERIVMIDLPQVVDIVGNPKGMDFLMRDCHNMATWFTNRGLEIDEQELFADLLTMVF</sequence>
<dbReference type="AlphaFoldDB" id="A0A7X0U0I3"/>
<evidence type="ECO:0000256" key="12">
    <source>
        <dbReference type="SAM" id="MobiDB-lite"/>
    </source>
</evidence>
<evidence type="ECO:0000256" key="9">
    <source>
        <dbReference type="ARBA" id="ARBA00022842"/>
    </source>
</evidence>
<keyword evidence="8" id="KW-0067">ATP-binding</keyword>
<dbReference type="EC" id="2.7.11.1" evidence="2"/>
<evidence type="ECO:0000256" key="3">
    <source>
        <dbReference type="ARBA" id="ARBA00022527"/>
    </source>
</evidence>
<evidence type="ECO:0000256" key="10">
    <source>
        <dbReference type="ARBA" id="ARBA00047899"/>
    </source>
</evidence>
<dbReference type="GO" id="GO:0004674">
    <property type="term" value="F:protein serine/threonine kinase activity"/>
    <property type="evidence" value="ECO:0007669"/>
    <property type="project" value="UniProtKB-KW"/>
</dbReference>
<accession>A0A7X0U0I3</accession>
<evidence type="ECO:0000256" key="11">
    <source>
        <dbReference type="ARBA" id="ARBA00048679"/>
    </source>
</evidence>
<organism evidence="14 15">
    <name type="scientific">Nonomuraea rubra</name>
    <dbReference type="NCBI Taxonomy" id="46180"/>
    <lineage>
        <taxon>Bacteria</taxon>
        <taxon>Bacillati</taxon>
        <taxon>Actinomycetota</taxon>
        <taxon>Actinomycetes</taxon>
        <taxon>Streptosporangiales</taxon>
        <taxon>Streptosporangiaceae</taxon>
        <taxon>Nonomuraea</taxon>
    </lineage>
</organism>
<dbReference type="InterPro" id="IPR011009">
    <property type="entry name" value="Kinase-like_dom_sf"/>
</dbReference>
<keyword evidence="15" id="KW-1185">Reference proteome</keyword>
<comment type="catalytic activity">
    <reaction evidence="11">
        <text>L-seryl-[protein] + ATP = O-phospho-L-seryl-[protein] + ADP + H(+)</text>
        <dbReference type="Rhea" id="RHEA:17989"/>
        <dbReference type="Rhea" id="RHEA-COMP:9863"/>
        <dbReference type="Rhea" id="RHEA-COMP:11604"/>
        <dbReference type="ChEBI" id="CHEBI:15378"/>
        <dbReference type="ChEBI" id="CHEBI:29999"/>
        <dbReference type="ChEBI" id="CHEBI:30616"/>
        <dbReference type="ChEBI" id="CHEBI:83421"/>
        <dbReference type="ChEBI" id="CHEBI:456216"/>
        <dbReference type="EC" id="2.7.11.1"/>
    </reaction>
</comment>
<feature type="region of interest" description="Disordered" evidence="12">
    <location>
        <begin position="101"/>
        <end position="149"/>
    </location>
</feature>
<keyword evidence="7 14" id="KW-0418">Kinase</keyword>
<dbReference type="EMBL" id="JACHMI010000001">
    <property type="protein sequence ID" value="MBB6550772.1"/>
    <property type="molecule type" value="Genomic_DNA"/>
</dbReference>
<evidence type="ECO:0000259" key="13">
    <source>
        <dbReference type="SMART" id="SM00090"/>
    </source>
</evidence>
<dbReference type="Gene3D" id="1.10.510.10">
    <property type="entry name" value="Transferase(Phosphotransferase) domain 1"/>
    <property type="match status" value="1"/>
</dbReference>
<dbReference type="GO" id="GO:0005524">
    <property type="term" value="F:ATP binding"/>
    <property type="evidence" value="ECO:0007669"/>
    <property type="project" value="UniProtKB-KW"/>
</dbReference>
<dbReference type="SMART" id="SM00090">
    <property type="entry name" value="RIO"/>
    <property type="match status" value="1"/>
</dbReference>
<comment type="caution">
    <text evidence="14">The sequence shown here is derived from an EMBL/GenBank/DDBJ whole genome shotgun (WGS) entry which is preliminary data.</text>
</comment>
<gene>
    <name evidence="14" type="ORF">HD593_005567</name>
</gene>
<evidence type="ECO:0000256" key="4">
    <source>
        <dbReference type="ARBA" id="ARBA00022679"/>
    </source>
</evidence>
<evidence type="ECO:0000256" key="5">
    <source>
        <dbReference type="ARBA" id="ARBA00022723"/>
    </source>
</evidence>
<evidence type="ECO:0000256" key="1">
    <source>
        <dbReference type="ARBA" id="ARBA00009196"/>
    </source>
</evidence>
<comment type="catalytic activity">
    <reaction evidence="10">
        <text>L-threonyl-[protein] + ATP = O-phospho-L-threonyl-[protein] + ADP + H(+)</text>
        <dbReference type="Rhea" id="RHEA:46608"/>
        <dbReference type="Rhea" id="RHEA-COMP:11060"/>
        <dbReference type="Rhea" id="RHEA-COMP:11605"/>
        <dbReference type="ChEBI" id="CHEBI:15378"/>
        <dbReference type="ChEBI" id="CHEBI:30013"/>
        <dbReference type="ChEBI" id="CHEBI:30616"/>
        <dbReference type="ChEBI" id="CHEBI:61977"/>
        <dbReference type="ChEBI" id="CHEBI:456216"/>
        <dbReference type="EC" id="2.7.11.1"/>
    </reaction>
</comment>
<protein>
    <recommendedName>
        <fullName evidence="2">non-specific serine/threonine protein kinase</fullName>
        <ecNumber evidence="2">2.7.11.1</ecNumber>
    </recommendedName>
</protein>
<evidence type="ECO:0000313" key="15">
    <source>
        <dbReference type="Proteomes" id="UP000565579"/>
    </source>
</evidence>
<proteinExistence type="inferred from homology"/>
<dbReference type="RefSeq" id="WP_246546747.1">
    <property type="nucleotide sequence ID" value="NZ_BAAAXY010000003.1"/>
</dbReference>
<evidence type="ECO:0000313" key="14">
    <source>
        <dbReference type="EMBL" id="MBB6550772.1"/>
    </source>
</evidence>
<evidence type="ECO:0000256" key="2">
    <source>
        <dbReference type="ARBA" id="ARBA00012513"/>
    </source>
</evidence>
<keyword evidence="9" id="KW-0460">Magnesium</keyword>
<keyword evidence="5" id="KW-0479">Metal-binding</keyword>
<dbReference type="Gene3D" id="3.30.200.20">
    <property type="entry name" value="Phosphorylase Kinase, domain 1"/>
    <property type="match status" value="1"/>
</dbReference>
<reference evidence="14 15" key="1">
    <citation type="submission" date="2020-08" db="EMBL/GenBank/DDBJ databases">
        <title>Sequencing the genomes of 1000 actinobacteria strains.</title>
        <authorList>
            <person name="Klenk H.-P."/>
        </authorList>
    </citation>
    <scope>NUCLEOTIDE SEQUENCE [LARGE SCALE GENOMIC DNA]</scope>
    <source>
        <strain evidence="14 15">DSM 43768</strain>
    </source>
</reference>
<feature type="domain" description="RIO kinase" evidence="13">
    <location>
        <begin position="236"/>
        <end position="483"/>
    </location>
</feature>
<dbReference type="SUPFAM" id="SSF56112">
    <property type="entry name" value="Protein kinase-like (PK-like)"/>
    <property type="match status" value="1"/>
</dbReference>
<keyword evidence="4" id="KW-0808">Transferase</keyword>
<dbReference type="Pfam" id="PF01163">
    <property type="entry name" value="RIO1"/>
    <property type="match status" value="1"/>
</dbReference>
<dbReference type="InterPro" id="IPR051272">
    <property type="entry name" value="RIO-type_Ser/Thr_kinase"/>
</dbReference>
<keyword evidence="6" id="KW-0547">Nucleotide-binding</keyword>
<dbReference type="InterPro" id="IPR018934">
    <property type="entry name" value="RIO_dom"/>
</dbReference>
<evidence type="ECO:0000256" key="8">
    <source>
        <dbReference type="ARBA" id="ARBA00022840"/>
    </source>
</evidence>
<dbReference type="PANTHER" id="PTHR45723">
    <property type="entry name" value="SERINE/THREONINE-PROTEIN KINASE RIO1"/>
    <property type="match status" value="1"/>
</dbReference>
<evidence type="ECO:0000256" key="7">
    <source>
        <dbReference type="ARBA" id="ARBA00022777"/>
    </source>
</evidence>
<evidence type="ECO:0000256" key="6">
    <source>
        <dbReference type="ARBA" id="ARBA00022741"/>
    </source>
</evidence>
<name>A0A7X0U0I3_9ACTN</name>
<dbReference type="Proteomes" id="UP000565579">
    <property type="component" value="Unassembled WGS sequence"/>
</dbReference>
<dbReference type="InterPro" id="IPR000687">
    <property type="entry name" value="RIO_kinase"/>
</dbReference>
<dbReference type="GO" id="GO:0046872">
    <property type="term" value="F:metal ion binding"/>
    <property type="evidence" value="ECO:0007669"/>
    <property type="project" value="UniProtKB-KW"/>
</dbReference>
<keyword evidence="3" id="KW-0723">Serine/threonine-protein kinase</keyword>